<dbReference type="OrthoDB" id="59486at2"/>
<dbReference type="Gene3D" id="3.20.20.80">
    <property type="entry name" value="Glycosidases"/>
    <property type="match status" value="1"/>
</dbReference>
<dbReference type="AlphaFoldDB" id="A0A0P7BBR3"/>
<gene>
    <name evidence="3" type="ORF">AFM12_11970</name>
</gene>
<dbReference type="STRING" id="1605367.AFM12_11970"/>
<feature type="domain" description="Apiosidase-like catalytic" evidence="2">
    <location>
        <begin position="30"/>
        <end position="363"/>
    </location>
</feature>
<dbReference type="Pfam" id="PF12904">
    <property type="entry name" value="Collagen_bind_2"/>
    <property type="match status" value="1"/>
</dbReference>
<evidence type="ECO:0000313" key="4">
    <source>
        <dbReference type="Proteomes" id="UP000050454"/>
    </source>
</evidence>
<dbReference type="InterPro" id="IPR017853">
    <property type="entry name" value="GH"/>
</dbReference>
<dbReference type="PANTHER" id="PTHR37836:SF3">
    <property type="entry name" value="ENDOGLUCANASE"/>
    <property type="match status" value="1"/>
</dbReference>
<dbReference type="Pfam" id="PF13204">
    <property type="entry name" value="Apiosidase"/>
    <property type="match status" value="1"/>
</dbReference>
<dbReference type="PATRIC" id="fig|1605367.3.peg.3796"/>
<proteinExistence type="predicted"/>
<evidence type="ECO:0000313" key="3">
    <source>
        <dbReference type="EMBL" id="KPM47936.1"/>
    </source>
</evidence>
<dbReference type="SUPFAM" id="SSF51445">
    <property type="entry name" value="(Trans)glycosidases"/>
    <property type="match status" value="1"/>
</dbReference>
<dbReference type="InterPro" id="IPR025277">
    <property type="entry name" value="Apiosidase-like_cat_dom"/>
</dbReference>
<feature type="domain" description="Putative collagen-binding" evidence="1">
    <location>
        <begin position="372"/>
        <end position="460"/>
    </location>
</feature>
<dbReference type="PANTHER" id="PTHR37836">
    <property type="entry name" value="LMO1036 PROTEIN"/>
    <property type="match status" value="1"/>
</dbReference>
<keyword evidence="4" id="KW-1185">Reference proteome</keyword>
<dbReference type="InterPro" id="IPR024749">
    <property type="entry name" value="Collagen-bd_put"/>
</dbReference>
<accession>A0A0P7BBR3</accession>
<dbReference type="Proteomes" id="UP000050454">
    <property type="component" value="Unassembled WGS sequence"/>
</dbReference>
<sequence length="461" mass="53001">MSTKKLILPFAFSLLFLTGFGQSIPKLAVSENRRFLQTAEGKPFFWLADTGWLLFSKLSREEAIQYLDDRATKGYNVIQVMVMHKPDVENVYGDRAIESNSLGKLLVTDGESFEDDAEYDYWDHVEYVVQEAQKREIFIGMVCIWGSSFKGIELPLNEVESYTRFLTSRFGKYPNIVWLNGGDVRGDIKPEVWQTIGYTLRKTDKDHLITYHPFGRTASFDWFHDEAWLDFDMFQSGHRDYRQDPANEESRGYGEDNYRFVEEALTLNNPKPVLDAEPSYEGIPHGLHDGTQPYWTAADLRRYAWWSILAGGSGFTYGHNAIMQFYKNELGEGASYSPLITWKEALDADGAGQMQHLKALMEADDDYYSRKPAVEFIMNQGEKYDYLAAAQTTGSLYVYTYNGRTIQLKMGSLPVNQLNVFWYNPRSGELKFERTVENKNTQSFDPPGEKVDGNDWVLVLK</sequence>
<evidence type="ECO:0000259" key="1">
    <source>
        <dbReference type="Pfam" id="PF12904"/>
    </source>
</evidence>
<dbReference type="EMBL" id="LGTQ01000009">
    <property type="protein sequence ID" value="KPM47936.1"/>
    <property type="molecule type" value="Genomic_DNA"/>
</dbReference>
<dbReference type="RefSeq" id="WP_055148513.1">
    <property type="nucleotide sequence ID" value="NZ_JXSZ01000009.1"/>
</dbReference>
<comment type="caution">
    <text evidence="3">The sequence shown here is derived from an EMBL/GenBank/DDBJ whole genome shotgun (WGS) entry which is preliminary data.</text>
</comment>
<name>A0A0P7BBR3_9BACT</name>
<reference evidence="3 4" key="1">
    <citation type="submission" date="2015-07" db="EMBL/GenBank/DDBJ databases">
        <title>The draft genome sequence of Leadbetterella sp. JN14-9.</title>
        <authorList>
            <person name="Liu Y."/>
            <person name="Du J."/>
            <person name="Shao Z."/>
        </authorList>
    </citation>
    <scope>NUCLEOTIDE SEQUENCE [LARGE SCALE GENOMIC DNA]</scope>
    <source>
        <strain evidence="3 4">JN14-9</strain>
    </source>
</reference>
<evidence type="ECO:0008006" key="5">
    <source>
        <dbReference type="Google" id="ProtNLM"/>
    </source>
</evidence>
<organism evidence="3 4">
    <name type="scientific">Jiulongibacter sediminis</name>
    <dbReference type="NCBI Taxonomy" id="1605367"/>
    <lineage>
        <taxon>Bacteria</taxon>
        <taxon>Pseudomonadati</taxon>
        <taxon>Bacteroidota</taxon>
        <taxon>Cytophagia</taxon>
        <taxon>Cytophagales</taxon>
        <taxon>Leadbetterellaceae</taxon>
        <taxon>Jiulongibacter</taxon>
    </lineage>
</organism>
<evidence type="ECO:0000259" key="2">
    <source>
        <dbReference type="Pfam" id="PF13204"/>
    </source>
</evidence>
<protein>
    <recommendedName>
        <fullName evidence="5">Glycoside hydrolase</fullName>
    </recommendedName>
</protein>